<evidence type="ECO:0000313" key="6">
    <source>
        <dbReference type="EMBL" id="SFB22639.1"/>
    </source>
</evidence>
<dbReference type="EMBL" id="FOJW01000010">
    <property type="protein sequence ID" value="SFB22639.1"/>
    <property type="molecule type" value="Genomic_DNA"/>
</dbReference>
<dbReference type="SUPFAM" id="SSF46785">
    <property type="entry name" value="Winged helix' DNA-binding domain"/>
    <property type="match status" value="1"/>
</dbReference>
<keyword evidence="2" id="KW-0238">DNA-binding</keyword>
<keyword evidence="1" id="KW-0805">Transcription regulation</keyword>
<dbReference type="InterPro" id="IPR036388">
    <property type="entry name" value="WH-like_DNA-bd_sf"/>
</dbReference>
<dbReference type="OrthoDB" id="9791752at2"/>
<sequence length="256" mass="29352">MSQSLLKAVKILDCFNGKRDLSLIDLVKLSGLPKTTVFRLVSSLEEAGLLVKIKRSGHDVKYRMGLKLLELGNNVSEQLEYKKIALPYMRKINKQLNELVYLSVIEGNEAVYIEQINSTKPVRLVIKVGRRSPLYAGSAPKLLLAYMDWDYIENYLEDLEMEKFTNNTIDDKHKLKEEIRTIRKRGYSISKSERFEETMGFSYPVRDFSGKVISSLGVTIPAADYSKDWEIVILENIREAAEQISKELGYVKHVHS</sequence>
<dbReference type="PANTHER" id="PTHR30136:SF24">
    <property type="entry name" value="HTH-TYPE TRANSCRIPTIONAL REPRESSOR ALLR"/>
    <property type="match status" value="1"/>
</dbReference>
<dbReference type="GO" id="GO:0003677">
    <property type="term" value="F:DNA binding"/>
    <property type="evidence" value="ECO:0007669"/>
    <property type="project" value="UniProtKB-KW"/>
</dbReference>
<evidence type="ECO:0000256" key="2">
    <source>
        <dbReference type="ARBA" id="ARBA00023125"/>
    </source>
</evidence>
<dbReference type="PROSITE" id="PS51078">
    <property type="entry name" value="ICLR_ED"/>
    <property type="match status" value="1"/>
</dbReference>
<evidence type="ECO:0000256" key="1">
    <source>
        <dbReference type="ARBA" id="ARBA00023015"/>
    </source>
</evidence>
<gene>
    <name evidence="6" type="ORF">SAMN04488072_110100</name>
</gene>
<evidence type="ECO:0000259" key="5">
    <source>
        <dbReference type="PROSITE" id="PS51078"/>
    </source>
</evidence>
<dbReference type="SUPFAM" id="SSF55781">
    <property type="entry name" value="GAF domain-like"/>
    <property type="match status" value="1"/>
</dbReference>
<dbReference type="PANTHER" id="PTHR30136">
    <property type="entry name" value="HELIX-TURN-HELIX TRANSCRIPTIONAL REGULATOR, ICLR FAMILY"/>
    <property type="match status" value="1"/>
</dbReference>
<dbReference type="InterPro" id="IPR005471">
    <property type="entry name" value="Tscrpt_reg_IclR_N"/>
</dbReference>
<dbReference type="InterPro" id="IPR036390">
    <property type="entry name" value="WH_DNA-bd_sf"/>
</dbReference>
<dbReference type="InterPro" id="IPR014757">
    <property type="entry name" value="Tscrpt_reg_IclR_C"/>
</dbReference>
<dbReference type="STRING" id="237679.SAMN04488072_110100"/>
<evidence type="ECO:0000256" key="3">
    <source>
        <dbReference type="ARBA" id="ARBA00023163"/>
    </source>
</evidence>
<dbReference type="Gene3D" id="3.30.450.40">
    <property type="match status" value="1"/>
</dbReference>
<reference evidence="6 7" key="1">
    <citation type="submission" date="2016-10" db="EMBL/GenBank/DDBJ databases">
        <authorList>
            <person name="de Groot N.N."/>
        </authorList>
    </citation>
    <scope>NUCLEOTIDE SEQUENCE [LARGE SCALE GENOMIC DNA]</scope>
    <source>
        <strain evidence="6 7">CGMCC 1.3702</strain>
    </source>
</reference>
<dbReference type="PROSITE" id="PS51077">
    <property type="entry name" value="HTH_ICLR"/>
    <property type="match status" value="1"/>
</dbReference>
<dbReference type="Pfam" id="PF01614">
    <property type="entry name" value="IclR_C"/>
    <property type="match status" value="1"/>
</dbReference>
<protein>
    <submittedName>
        <fullName evidence="6">Transcriptional regulator, IclR family</fullName>
    </submittedName>
</protein>
<keyword evidence="3" id="KW-0804">Transcription</keyword>
<dbReference type="InterPro" id="IPR050707">
    <property type="entry name" value="HTH_MetabolicPath_Reg"/>
</dbReference>
<organism evidence="6 7">
    <name type="scientific">Lentibacillus halodurans</name>
    <dbReference type="NCBI Taxonomy" id="237679"/>
    <lineage>
        <taxon>Bacteria</taxon>
        <taxon>Bacillati</taxon>
        <taxon>Bacillota</taxon>
        <taxon>Bacilli</taxon>
        <taxon>Bacillales</taxon>
        <taxon>Bacillaceae</taxon>
        <taxon>Lentibacillus</taxon>
    </lineage>
</organism>
<dbReference type="Pfam" id="PF09339">
    <property type="entry name" value="HTH_IclR"/>
    <property type="match status" value="1"/>
</dbReference>
<name>A0A1I0ZA57_9BACI</name>
<dbReference type="Proteomes" id="UP000198642">
    <property type="component" value="Unassembled WGS sequence"/>
</dbReference>
<feature type="domain" description="HTH iclR-type" evidence="4">
    <location>
        <begin position="2"/>
        <end position="66"/>
    </location>
</feature>
<proteinExistence type="predicted"/>
<evidence type="ECO:0000313" key="7">
    <source>
        <dbReference type="Proteomes" id="UP000198642"/>
    </source>
</evidence>
<accession>A0A1I0ZA57</accession>
<evidence type="ECO:0000259" key="4">
    <source>
        <dbReference type="PROSITE" id="PS51077"/>
    </source>
</evidence>
<keyword evidence="7" id="KW-1185">Reference proteome</keyword>
<dbReference type="GO" id="GO:0045892">
    <property type="term" value="P:negative regulation of DNA-templated transcription"/>
    <property type="evidence" value="ECO:0007669"/>
    <property type="project" value="UniProtKB-ARBA"/>
</dbReference>
<dbReference type="AlphaFoldDB" id="A0A1I0ZA57"/>
<dbReference type="GO" id="GO:0003700">
    <property type="term" value="F:DNA-binding transcription factor activity"/>
    <property type="evidence" value="ECO:0007669"/>
    <property type="project" value="TreeGrafter"/>
</dbReference>
<dbReference type="SMART" id="SM00346">
    <property type="entry name" value="HTH_ICLR"/>
    <property type="match status" value="1"/>
</dbReference>
<dbReference type="InterPro" id="IPR029016">
    <property type="entry name" value="GAF-like_dom_sf"/>
</dbReference>
<feature type="domain" description="IclR-ED" evidence="5">
    <location>
        <begin position="67"/>
        <end position="250"/>
    </location>
</feature>
<dbReference type="Gene3D" id="1.10.10.10">
    <property type="entry name" value="Winged helix-like DNA-binding domain superfamily/Winged helix DNA-binding domain"/>
    <property type="match status" value="1"/>
</dbReference>